<dbReference type="OrthoDB" id="419933at2"/>
<dbReference type="SUPFAM" id="SSF52540">
    <property type="entry name" value="P-loop containing nucleoside triphosphate hydrolases"/>
    <property type="match status" value="1"/>
</dbReference>
<dbReference type="InterPro" id="IPR054567">
    <property type="entry name" value="NNH7"/>
</dbReference>
<dbReference type="Gene3D" id="3.40.50.300">
    <property type="entry name" value="P-loop containing nucleotide triphosphate hydrolases"/>
    <property type="match status" value="1"/>
</dbReference>
<feature type="domain" description="AAA+ ATPase" evidence="2">
    <location>
        <begin position="331"/>
        <end position="472"/>
    </location>
</feature>
<accession>A0A1G6JDP2</accession>
<dbReference type="InterPro" id="IPR027417">
    <property type="entry name" value="P-loop_NTPase"/>
</dbReference>
<feature type="transmembrane region" description="Helical" evidence="1">
    <location>
        <begin position="30"/>
        <end position="54"/>
    </location>
</feature>
<dbReference type="STRING" id="1271860.SAMN05216174_101358"/>
<keyword evidence="1" id="KW-0812">Transmembrane</keyword>
<dbReference type="Proteomes" id="UP000199501">
    <property type="component" value="Unassembled WGS sequence"/>
</dbReference>
<keyword evidence="4" id="KW-1185">Reference proteome</keyword>
<organism evidence="3 4">
    <name type="scientific">Actinokineospora iranica</name>
    <dbReference type="NCBI Taxonomy" id="1271860"/>
    <lineage>
        <taxon>Bacteria</taxon>
        <taxon>Bacillati</taxon>
        <taxon>Actinomycetota</taxon>
        <taxon>Actinomycetes</taxon>
        <taxon>Pseudonocardiales</taxon>
        <taxon>Pseudonocardiaceae</taxon>
        <taxon>Actinokineospora</taxon>
    </lineage>
</organism>
<dbReference type="EMBL" id="FMZZ01000001">
    <property type="protein sequence ID" value="SDC16820.1"/>
    <property type="molecule type" value="Genomic_DNA"/>
</dbReference>
<gene>
    <name evidence="3" type="ORF">SAMN05216174_101358</name>
</gene>
<dbReference type="RefSeq" id="WP_091447458.1">
    <property type="nucleotide sequence ID" value="NZ_FMZZ01000001.1"/>
</dbReference>
<evidence type="ECO:0000259" key="2">
    <source>
        <dbReference type="SMART" id="SM00382"/>
    </source>
</evidence>
<sequence>MRRDPAITFRGALQILGHHDRPWLDRLNRLLGGAVLAAGLAPAAAAFSAVWGWVDQKNEAAGLLRNALDSVSGRLTRTGGLARHELVVAAHTTIVLAAFFDTLREEMRDLYDEAEITDAEKVLLAGGETPRWGEETARQLYGLTVPCPSTLGGFEETATGVTHWAKQMVREVRGFLAELNLTRRVEPSPDGFERLVTSRYRSYYLELAATVPEFALWASFAEHAATRTAFARLADLLTLSTADTPARDPRRTVWEVNQAELARPVIDIDADGYGIDAVFPAVADIFLTPHFRAVETFGTARLADERWWDDVEFGSDLELLLARHFSTPGSTRLPLLLLGHPGAGKSLLTKVLAARLPESAYTVVRVPLRRVEANTTVSDQIQQALDLATNRRVSWPDLVDQSAETIRVVLLDGLDELLQATTHDRGGYLNEIVEFQRVEAALGRPVAVVVTSRTLVADRVRLPYGLPVVKLEEFDDDQIRQWIAVWNAANTSSPARRMPPEAALAQRELAGQPLLLMMLTLYYSDPQVALSDKDLSQADLYERLFDTFARREVTKKAGQPLAEAEMAVAVDDQLRRLSTAAMGMFNRGKHAITEAELSADLAGLGEPSPSGQRLLGEFFFVHSAEANTGTVQRSYEFLHATFAEYLAAARVVDVLAEVAEGAFGRRRFHEPDDELLFVLLSHQTLAIQRPTLGFIGARLAAMDADERADIARTLDLLIADHRHRRPASRYPDYRPQAADTVRALAAYSANLVLLRVAADVDRAGVPLANLWPEGDAMEQWRSMVSLWQAGLDAEGYRAMLPSISCREGVLTAAVDSGFLAGFDDIRQARLREERDLERRLRTGYALHDGLTYAVHEGQRRETDNWVDYIVSWLWAAAMRGPGETPMFADLDAPESVPLKVTADVADLAYAVLGMRCRDWTADFTMDFLRWLMRLRSPRNRSPLPLLLALRTHPTLLRDLHDMAESETWTPEWRMLLRAVDGRHYDERAVSDYLDAISPPALATLSQPIGPWHIVWDRAALPVSAPWFPLREGTSHP</sequence>
<dbReference type="SMART" id="SM00382">
    <property type="entry name" value="AAA"/>
    <property type="match status" value="1"/>
</dbReference>
<dbReference type="AlphaFoldDB" id="A0A1G6JDP2"/>
<reference evidence="4" key="1">
    <citation type="submission" date="2016-10" db="EMBL/GenBank/DDBJ databases">
        <authorList>
            <person name="Varghese N."/>
            <person name="Submissions S."/>
        </authorList>
    </citation>
    <scope>NUCLEOTIDE SEQUENCE [LARGE SCALE GENOMIC DNA]</scope>
    <source>
        <strain evidence="4">IBRC-M 10403</strain>
    </source>
</reference>
<proteinExistence type="predicted"/>
<keyword evidence="1" id="KW-1133">Transmembrane helix</keyword>
<name>A0A1G6JDP2_9PSEU</name>
<dbReference type="Pfam" id="PF22738">
    <property type="entry name" value="NNH7"/>
    <property type="match status" value="1"/>
</dbReference>
<keyword evidence="1" id="KW-0472">Membrane</keyword>
<evidence type="ECO:0000313" key="4">
    <source>
        <dbReference type="Proteomes" id="UP000199501"/>
    </source>
</evidence>
<evidence type="ECO:0000256" key="1">
    <source>
        <dbReference type="SAM" id="Phobius"/>
    </source>
</evidence>
<evidence type="ECO:0000313" key="3">
    <source>
        <dbReference type="EMBL" id="SDC16820.1"/>
    </source>
</evidence>
<protein>
    <submittedName>
        <fullName evidence="3">AAA domain (Dynein-related subfamily)</fullName>
    </submittedName>
</protein>
<dbReference type="InterPro" id="IPR003593">
    <property type="entry name" value="AAA+_ATPase"/>
</dbReference>